<dbReference type="CDD" id="cd02020">
    <property type="entry name" value="CMPK"/>
    <property type="match status" value="1"/>
</dbReference>
<organism evidence="12 13">
    <name type="scientific">Candidatus Sodalis pierantonii str. SOPE</name>
    <dbReference type="NCBI Taxonomy" id="2342"/>
    <lineage>
        <taxon>Bacteria</taxon>
        <taxon>Pseudomonadati</taxon>
        <taxon>Pseudomonadota</taxon>
        <taxon>Gammaproteobacteria</taxon>
        <taxon>Enterobacterales</taxon>
        <taxon>Bruguierivoracaceae</taxon>
        <taxon>Sodalis</taxon>
    </lineage>
</organism>
<dbReference type="HOGENOM" id="CLU_079959_2_0_6"/>
<keyword evidence="3 10" id="KW-0963">Cytoplasm</keyword>
<comment type="catalytic activity">
    <reaction evidence="9 10">
        <text>CMP + ATP = CDP + ADP</text>
        <dbReference type="Rhea" id="RHEA:11600"/>
        <dbReference type="ChEBI" id="CHEBI:30616"/>
        <dbReference type="ChEBI" id="CHEBI:58069"/>
        <dbReference type="ChEBI" id="CHEBI:60377"/>
        <dbReference type="ChEBI" id="CHEBI:456216"/>
        <dbReference type="EC" id="2.7.4.25"/>
    </reaction>
</comment>
<dbReference type="GO" id="GO:0005829">
    <property type="term" value="C:cytosol"/>
    <property type="evidence" value="ECO:0007669"/>
    <property type="project" value="TreeGrafter"/>
</dbReference>
<dbReference type="InterPro" id="IPR011994">
    <property type="entry name" value="Cytidylate_kinase_dom"/>
</dbReference>
<dbReference type="SUPFAM" id="SSF52540">
    <property type="entry name" value="P-loop containing nucleoside triphosphate hydrolases"/>
    <property type="match status" value="1"/>
</dbReference>
<dbReference type="InterPro" id="IPR003136">
    <property type="entry name" value="Cytidylate_kin"/>
</dbReference>
<dbReference type="InterPro" id="IPR027417">
    <property type="entry name" value="P-loop_NTPase"/>
</dbReference>
<evidence type="ECO:0000256" key="7">
    <source>
        <dbReference type="ARBA" id="ARBA00022840"/>
    </source>
</evidence>
<dbReference type="HAMAP" id="MF_00238">
    <property type="entry name" value="Cytidyl_kinase_type1"/>
    <property type="match status" value="1"/>
</dbReference>
<evidence type="ECO:0000256" key="9">
    <source>
        <dbReference type="ARBA" id="ARBA00048478"/>
    </source>
</evidence>
<reference evidence="12 13" key="1">
    <citation type="journal article" date="2014" name="Genome Biol. Evol.">
        <title>Genome degeneration and adaptation in a nascent stage of symbiosis.</title>
        <authorList>
            <person name="Oakeson K.F."/>
            <person name="Gil R."/>
            <person name="Clayton A.L."/>
            <person name="Dunn D.M."/>
            <person name="von Niederhausern A.C."/>
            <person name="Hamil C."/>
            <person name="Aoyagi A."/>
            <person name="Duval B."/>
            <person name="Baca A."/>
            <person name="Silva F.J."/>
            <person name="Vallier A."/>
            <person name="Jackson D.G."/>
            <person name="Latorre A."/>
            <person name="Weiss R.B."/>
            <person name="Heddi A."/>
            <person name="Moya A."/>
            <person name="Dale C."/>
        </authorList>
    </citation>
    <scope>NUCLEOTIDE SEQUENCE [LARGE SCALE GENOMIC DNA]</scope>
    <source>
        <strain evidence="13">none</strain>
    </source>
</reference>
<dbReference type="GO" id="GO:0005524">
    <property type="term" value="F:ATP binding"/>
    <property type="evidence" value="ECO:0007669"/>
    <property type="project" value="UniProtKB-UniRule"/>
</dbReference>
<evidence type="ECO:0000256" key="3">
    <source>
        <dbReference type="ARBA" id="ARBA00022490"/>
    </source>
</evidence>
<evidence type="ECO:0000313" key="12">
    <source>
        <dbReference type="EMBL" id="AHF73968.1"/>
    </source>
</evidence>
<keyword evidence="7 10" id="KW-0067">ATP-binding</keyword>
<accession>W0HPE3</accession>
<dbReference type="STRING" id="2342.SOPEG_2047"/>
<proteinExistence type="inferred from homology"/>
<dbReference type="Proteomes" id="UP000019025">
    <property type="component" value="Chromosome"/>
</dbReference>
<dbReference type="Gene3D" id="3.40.50.300">
    <property type="entry name" value="P-loop containing nucleotide triphosphate hydrolases"/>
    <property type="match status" value="1"/>
</dbReference>
<evidence type="ECO:0000256" key="8">
    <source>
        <dbReference type="ARBA" id="ARBA00047615"/>
    </source>
</evidence>
<evidence type="ECO:0000256" key="5">
    <source>
        <dbReference type="ARBA" id="ARBA00022741"/>
    </source>
</evidence>
<dbReference type="Pfam" id="PF02224">
    <property type="entry name" value="Cytidylate_kin"/>
    <property type="match status" value="1"/>
</dbReference>
<protein>
    <recommendedName>
        <fullName evidence="10">Cytidylate kinase</fullName>
        <shortName evidence="10">CK</shortName>
        <ecNumber evidence="10">2.7.4.25</ecNumber>
    </recommendedName>
    <alternativeName>
        <fullName evidence="10">Cytidine monophosphate kinase</fullName>
        <shortName evidence="10">CMP kinase</shortName>
    </alternativeName>
</protein>
<evidence type="ECO:0000256" key="2">
    <source>
        <dbReference type="ARBA" id="ARBA00009427"/>
    </source>
</evidence>
<keyword evidence="5 10" id="KW-0547">Nucleotide-binding</keyword>
<comment type="subcellular location">
    <subcellularLocation>
        <location evidence="1 10">Cytoplasm</location>
    </subcellularLocation>
</comment>
<dbReference type="EC" id="2.7.4.25" evidence="10"/>
<feature type="binding site" evidence="10">
    <location>
        <begin position="12"/>
        <end position="20"/>
    </location>
    <ligand>
        <name>ATP</name>
        <dbReference type="ChEBI" id="CHEBI:30616"/>
    </ligand>
</feature>
<name>W0HPE3_9GAMM</name>
<evidence type="ECO:0000256" key="4">
    <source>
        <dbReference type="ARBA" id="ARBA00022679"/>
    </source>
</evidence>
<gene>
    <name evidence="10 12" type="primary">cmk</name>
    <name evidence="12" type="ORF">SOPEG_2047</name>
</gene>
<dbReference type="GO" id="GO:0036430">
    <property type="term" value="F:CMP kinase activity"/>
    <property type="evidence" value="ECO:0007669"/>
    <property type="project" value="RHEA"/>
</dbReference>
<dbReference type="eggNOG" id="COG0283">
    <property type="taxonomic scope" value="Bacteria"/>
</dbReference>
<keyword evidence="6 10" id="KW-0418">Kinase</keyword>
<comment type="similarity">
    <text evidence="2 10">Belongs to the cytidylate kinase family. Type 1 subfamily.</text>
</comment>
<comment type="catalytic activity">
    <reaction evidence="8 10">
        <text>dCMP + ATP = dCDP + ADP</text>
        <dbReference type="Rhea" id="RHEA:25094"/>
        <dbReference type="ChEBI" id="CHEBI:30616"/>
        <dbReference type="ChEBI" id="CHEBI:57566"/>
        <dbReference type="ChEBI" id="CHEBI:58593"/>
        <dbReference type="ChEBI" id="CHEBI:456216"/>
        <dbReference type="EC" id="2.7.4.25"/>
    </reaction>
</comment>
<dbReference type="PATRIC" id="fig|2342.5.peg.2172"/>
<feature type="domain" description="Cytidylate kinase" evidence="11">
    <location>
        <begin position="8"/>
        <end position="221"/>
    </location>
</feature>
<dbReference type="EMBL" id="CP006568">
    <property type="protein sequence ID" value="AHF73968.1"/>
    <property type="molecule type" value="Genomic_DNA"/>
</dbReference>
<dbReference type="GO" id="GO:0036431">
    <property type="term" value="F:dCMP kinase activity"/>
    <property type="evidence" value="ECO:0007669"/>
    <property type="project" value="InterPro"/>
</dbReference>
<dbReference type="NCBIfam" id="TIGR00017">
    <property type="entry name" value="cmk"/>
    <property type="match status" value="1"/>
</dbReference>
<sequence>MTVIAPVITIDGPSSAGKGTLCKALAEALQWHLLDSGAIYRVLALAALHHQVAIDSEEALVPLAAHLDVRFEVEQGQLTVVLEGEDVSQAIRNETVGNTASQIATFPRVREALLRRQRAFRAAPGLIADGRDMGTVVFPDAPVKIFLDASSEERAHRRMRQLQEKGFSVSFEHLLSEIKERDDRDRNRTVAPLVPAADALVLDSTRLTIDEVIAKALARARQILALS</sequence>
<dbReference type="GO" id="GO:0006220">
    <property type="term" value="P:pyrimidine nucleotide metabolic process"/>
    <property type="evidence" value="ECO:0007669"/>
    <property type="project" value="UniProtKB-UniRule"/>
</dbReference>
<evidence type="ECO:0000256" key="1">
    <source>
        <dbReference type="ARBA" id="ARBA00004496"/>
    </source>
</evidence>
<dbReference type="KEGG" id="pes:SOPEG_2047"/>
<dbReference type="FunFam" id="3.40.50.300:FF:000262">
    <property type="entry name" value="Cytidylate kinase"/>
    <property type="match status" value="1"/>
</dbReference>
<evidence type="ECO:0000256" key="10">
    <source>
        <dbReference type="HAMAP-Rule" id="MF_00238"/>
    </source>
</evidence>
<dbReference type="PANTHER" id="PTHR21299">
    <property type="entry name" value="CYTIDYLATE KINASE/PANTOATE-BETA-ALANINE LIGASE"/>
    <property type="match status" value="1"/>
</dbReference>
<dbReference type="RefSeq" id="WP_025245362.1">
    <property type="nucleotide sequence ID" value="NZ_CP006568.1"/>
</dbReference>
<dbReference type="AlphaFoldDB" id="W0HPE3"/>
<evidence type="ECO:0000256" key="6">
    <source>
        <dbReference type="ARBA" id="ARBA00022777"/>
    </source>
</evidence>
<keyword evidence="13" id="KW-1185">Reference proteome</keyword>
<dbReference type="GO" id="GO:0015949">
    <property type="term" value="P:nucleobase-containing small molecule interconversion"/>
    <property type="evidence" value="ECO:0007669"/>
    <property type="project" value="TreeGrafter"/>
</dbReference>
<evidence type="ECO:0000259" key="11">
    <source>
        <dbReference type="Pfam" id="PF02224"/>
    </source>
</evidence>
<keyword evidence="4 10" id="KW-0808">Transferase</keyword>
<dbReference type="PANTHER" id="PTHR21299:SF2">
    <property type="entry name" value="CYTIDYLATE KINASE"/>
    <property type="match status" value="1"/>
</dbReference>
<evidence type="ECO:0000313" key="13">
    <source>
        <dbReference type="Proteomes" id="UP000019025"/>
    </source>
</evidence>